<organism evidence="1 2">
    <name type="scientific">Arthrobacter glacialis</name>
    <dbReference type="NCBI Taxonomy" id="1664"/>
    <lineage>
        <taxon>Bacteria</taxon>
        <taxon>Bacillati</taxon>
        <taxon>Actinomycetota</taxon>
        <taxon>Actinomycetes</taxon>
        <taxon>Micrococcales</taxon>
        <taxon>Micrococcaceae</taxon>
        <taxon>Arthrobacter</taxon>
    </lineage>
</organism>
<reference evidence="1 2" key="1">
    <citation type="submission" date="2018-01" db="EMBL/GenBank/DDBJ databases">
        <title>Arthrobacter sp. nov., from glaciers in China.</title>
        <authorList>
            <person name="Liu Q."/>
            <person name="Xin Y.-H."/>
        </authorList>
    </citation>
    <scope>NUCLEOTIDE SEQUENCE [LARGE SCALE GENOMIC DNA]</scope>
    <source>
        <strain evidence="1 2">HLT2-12-2</strain>
    </source>
</reference>
<dbReference type="AlphaFoldDB" id="A0A2S3ZTP1"/>
<keyword evidence="2" id="KW-1185">Reference proteome</keyword>
<gene>
    <name evidence="1" type="ORF">CVS27_15065</name>
</gene>
<dbReference type="EMBL" id="PPXC01000013">
    <property type="protein sequence ID" value="POH72454.1"/>
    <property type="molecule type" value="Genomic_DNA"/>
</dbReference>
<name>A0A2S3ZTP1_ARTGL</name>
<accession>A0A2S3ZTP1</accession>
<dbReference type="Proteomes" id="UP000237061">
    <property type="component" value="Unassembled WGS sequence"/>
</dbReference>
<dbReference type="RefSeq" id="WP_103466676.1">
    <property type="nucleotide sequence ID" value="NZ_PPXC01000013.1"/>
</dbReference>
<comment type="caution">
    <text evidence="1">The sequence shown here is derived from an EMBL/GenBank/DDBJ whole genome shotgun (WGS) entry which is preliminary data.</text>
</comment>
<evidence type="ECO:0000313" key="2">
    <source>
        <dbReference type="Proteomes" id="UP000237061"/>
    </source>
</evidence>
<evidence type="ECO:0000313" key="1">
    <source>
        <dbReference type="EMBL" id="POH72454.1"/>
    </source>
</evidence>
<proteinExistence type="predicted"/>
<protein>
    <submittedName>
        <fullName evidence="1">Uncharacterized protein</fullName>
    </submittedName>
</protein>
<sequence length="67" mass="7748">MAEPDFYKVDEAARRLCSYDQGHDIDPDVWANDTPESERQEYRSEAYRYALVAEVMSTPPAHPTNNQ</sequence>